<dbReference type="GO" id="GO:0008235">
    <property type="term" value="F:metalloexopeptidase activity"/>
    <property type="evidence" value="ECO:0007669"/>
    <property type="project" value="InterPro"/>
</dbReference>
<dbReference type="Pfam" id="PF04389">
    <property type="entry name" value="Peptidase_M28"/>
    <property type="match status" value="1"/>
</dbReference>
<dbReference type="InterPro" id="IPR045175">
    <property type="entry name" value="M28_fam"/>
</dbReference>
<dbReference type="RefSeq" id="WP_102711877.1">
    <property type="nucleotide sequence ID" value="NZ_PJKA01000003.1"/>
</dbReference>
<dbReference type="PANTHER" id="PTHR12147:SF26">
    <property type="entry name" value="PEPTIDASE M28 DOMAIN-CONTAINING PROTEIN"/>
    <property type="match status" value="1"/>
</dbReference>
<comment type="caution">
    <text evidence="2">The sequence shown here is derived from an EMBL/GenBank/DDBJ whole genome shotgun (WGS) entry which is preliminary data.</text>
</comment>
<evidence type="ECO:0000313" key="3">
    <source>
        <dbReference type="Proteomes" id="UP000236000"/>
    </source>
</evidence>
<proteinExistence type="predicted"/>
<evidence type="ECO:0000259" key="1">
    <source>
        <dbReference type="Pfam" id="PF04389"/>
    </source>
</evidence>
<dbReference type="AlphaFoldDB" id="A0A2N8HG68"/>
<dbReference type="EMBL" id="PJKA01000003">
    <property type="protein sequence ID" value="PNC19732.1"/>
    <property type="molecule type" value="Genomic_DNA"/>
</dbReference>
<dbReference type="Gene3D" id="3.40.630.10">
    <property type="entry name" value="Zn peptidases"/>
    <property type="match status" value="1"/>
</dbReference>
<name>A0A2N8HG68_9BACT</name>
<dbReference type="PANTHER" id="PTHR12147">
    <property type="entry name" value="METALLOPEPTIDASE M28 FAMILY MEMBER"/>
    <property type="match status" value="1"/>
</dbReference>
<evidence type="ECO:0000313" key="2">
    <source>
        <dbReference type="EMBL" id="PNC19732.1"/>
    </source>
</evidence>
<protein>
    <submittedName>
        <fullName evidence="2">Peptidase M28</fullName>
    </submittedName>
</protein>
<sequence>MKLRVYLSLFSVALILTISTGCIISHCTTPAASGAPATAGRPGLEQELKKDVRYLAKDCHPRQAGYEKNQARAVQYIARSLADSGATVTYQPFTADKRTFVNVSAVFPGKSAKRIIVGAHYDTCGDTPGADDNASGVAGLLALGRMLKGVSPHCTIELIAYANEEPPYFGTEQMGSAQHARKLYTEQIGVKAMICLEMIGYFSDKENSQSYPAAGMGALYPDKGDFIAIVGNWDSVRLARAIQKNMQSFLPTVRLNLPEIKGMCMDFSDHRSFWAKDLPAVMITDTSFFRNPNYHQPGDLPETLDYACMAQVVRGVHQAVLHLAQDGK</sequence>
<dbReference type="InterPro" id="IPR007484">
    <property type="entry name" value="Peptidase_M28"/>
</dbReference>
<feature type="domain" description="Peptidase M28" evidence="1">
    <location>
        <begin position="102"/>
        <end position="318"/>
    </location>
</feature>
<dbReference type="GO" id="GO:0006508">
    <property type="term" value="P:proteolysis"/>
    <property type="evidence" value="ECO:0007669"/>
    <property type="project" value="InterPro"/>
</dbReference>
<organism evidence="2 3">
    <name type="scientific">Akkermansia muciniphila</name>
    <dbReference type="NCBI Taxonomy" id="239935"/>
    <lineage>
        <taxon>Bacteria</taxon>
        <taxon>Pseudomonadati</taxon>
        <taxon>Verrucomicrobiota</taxon>
        <taxon>Verrucomicrobiia</taxon>
        <taxon>Verrucomicrobiales</taxon>
        <taxon>Akkermansiaceae</taxon>
        <taxon>Akkermansia</taxon>
    </lineage>
</organism>
<dbReference type="Proteomes" id="UP000236000">
    <property type="component" value="Unassembled WGS sequence"/>
</dbReference>
<dbReference type="PROSITE" id="PS51257">
    <property type="entry name" value="PROKAR_LIPOPROTEIN"/>
    <property type="match status" value="1"/>
</dbReference>
<dbReference type="OrthoDB" id="9762302at2"/>
<gene>
    <name evidence="2" type="ORF">CXU22_01600</name>
</gene>
<accession>A0A2N8HG68</accession>
<dbReference type="SUPFAM" id="SSF53187">
    <property type="entry name" value="Zn-dependent exopeptidases"/>
    <property type="match status" value="1"/>
</dbReference>
<reference evidence="2 3" key="1">
    <citation type="journal article" date="2017" name="BMC Genomics">
        <title>Genome sequencing of 39 Akkermansia muciniphila isolates reveals its population structure, genomic and functional diverisity, and global distribution in mammalian gut microbiotas.</title>
        <authorList>
            <person name="Guo X."/>
            <person name="Li S."/>
            <person name="Zhang J."/>
            <person name="Wu F."/>
            <person name="Li X."/>
            <person name="Wu D."/>
            <person name="Zhang M."/>
            <person name="Ou Z."/>
            <person name="Jie Z."/>
            <person name="Yan Q."/>
            <person name="Li P."/>
            <person name="Yi J."/>
            <person name="Peng Y."/>
        </authorList>
    </citation>
    <scope>NUCLEOTIDE SEQUENCE [LARGE SCALE GENOMIC DNA]</scope>
    <source>
        <strain evidence="2 3">GP24</strain>
    </source>
</reference>